<evidence type="ECO:0000313" key="1">
    <source>
        <dbReference type="EMBL" id="MBP0440461.1"/>
    </source>
</evidence>
<name>A0A8J7R4B9_9HYPH</name>
<protein>
    <submittedName>
        <fullName evidence="1">Uncharacterized protein</fullName>
    </submittedName>
</protein>
<dbReference type="RefSeq" id="WP_209336489.1">
    <property type="nucleotide sequence ID" value="NZ_JAGIYY010000007.1"/>
</dbReference>
<dbReference type="EMBL" id="JAGIYY010000007">
    <property type="protein sequence ID" value="MBP0440461.1"/>
    <property type="molecule type" value="Genomic_DNA"/>
</dbReference>
<sequence>MHAAFIRFGHGYEQSDRGRCEAFDGFEVIASPLGGFDEPSRERRVFRRTSGNATTYASHAIKLARRGTPSSGLYILMHHGGGREVLAVPSFYDGGDLEAAILAMPDRLQYALLYTIWKTAKHARDEAQAETARDWAKAYVDKRIRRRRATKTRGPRVEIIPQWEIDLKAMASQSSRGK</sequence>
<organism evidence="1 2">
    <name type="scientific">Tianweitania sediminis</name>
    <dbReference type="NCBI Taxonomy" id="1502156"/>
    <lineage>
        <taxon>Bacteria</taxon>
        <taxon>Pseudomonadati</taxon>
        <taxon>Pseudomonadota</taxon>
        <taxon>Alphaproteobacteria</taxon>
        <taxon>Hyphomicrobiales</taxon>
        <taxon>Phyllobacteriaceae</taxon>
        <taxon>Tianweitania</taxon>
    </lineage>
</organism>
<evidence type="ECO:0000313" key="2">
    <source>
        <dbReference type="Proteomes" id="UP000666240"/>
    </source>
</evidence>
<comment type="caution">
    <text evidence="1">The sequence shown here is derived from an EMBL/GenBank/DDBJ whole genome shotgun (WGS) entry which is preliminary data.</text>
</comment>
<proteinExistence type="predicted"/>
<accession>A0A8J7R4B9</accession>
<reference evidence="1" key="1">
    <citation type="submission" date="2021-03" db="EMBL/GenBank/DDBJ databases">
        <title>Genome sequencing and assembly of Tianweitania sediminis.</title>
        <authorList>
            <person name="Chhetri G."/>
        </authorList>
    </citation>
    <scope>NUCLEOTIDE SEQUENCE</scope>
    <source>
        <strain evidence="1">Z8</strain>
    </source>
</reference>
<dbReference type="Proteomes" id="UP000666240">
    <property type="component" value="Unassembled WGS sequence"/>
</dbReference>
<dbReference type="AlphaFoldDB" id="A0A8J7R4B9"/>
<gene>
    <name evidence="1" type="ORF">J5Y06_17560</name>
</gene>
<keyword evidence="2" id="KW-1185">Reference proteome</keyword>